<feature type="transmembrane region" description="Helical" evidence="6">
    <location>
        <begin position="289"/>
        <end position="313"/>
    </location>
</feature>
<evidence type="ECO:0000313" key="9">
    <source>
        <dbReference type="Proteomes" id="UP000245212"/>
    </source>
</evidence>
<keyword evidence="4 6" id="KW-1133">Transmembrane helix</keyword>
<protein>
    <submittedName>
        <fullName evidence="8">Fimbrial protein</fullName>
    </submittedName>
</protein>
<keyword evidence="3 6" id="KW-0812">Transmembrane</keyword>
<evidence type="ECO:0000256" key="2">
    <source>
        <dbReference type="ARBA" id="ARBA00022475"/>
    </source>
</evidence>
<comment type="subcellular location">
    <subcellularLocation>
        <location evidence="1">Cell membrane</location>
        <topology evidence="1">Multi-pass membrane protein</topology>
    </subcellularLocation>
</comment>
<dbReference type="RefSeq" id="WP_109061403.1">
    <property type="nucleotide sequence ID" value="NZ_QETA01000002.1"/>
</dbReference>
<evidence type="ECO:0000256" key="6">
    <source>
        <dbReference type="SAM" id="Phobius"/>
    </source>
</evidence>
<feature type="transmembrane region" description="Helical" evidence="6">
    <location>
        <begin position="101"/>
        <end position="126"/>
    </location>
</feature>
<sequence length="315" mass="34563">MMTALLPWLDALPILLALAGVGLYLYGRAGVRARLAERARTEVQRQGMQQQGRRGQVRQSLSERIARLLRWLGRQAPMLSAAQRSETLTKLVAAGFRSPQALVTIMALSLISVLMLALLPVLFVWPVLDDQVVFKALSCLMGVYLGSLLPRVILDRLVAQRQQAIQQSLPDALDLLVICTNAGLGLNSALQRVADELEIVYPALSDELKLTASELKISSDMEAVLKGLAQRTQLEAVRTLVTTLLQSRQYGTAITQALRILARTERTARMMRLEEAAAKLSVKITLPMMLFILPTVLIVAAGPAVLGLMQFFATQ</sequence>
<name>A0A2V1K3J7_9BURK</name>
<feature type="transmembrane region" description="Helical" evidence="6">
    <location>
        <begin position="132"/>
        <end position="154"/>
    </location>
</feature>
<keyword evidence="5 6" id="KW-0472">Membrane</keyword>
<feature type="transmembrane region" description="Helical" evidence="6">
    <location>
        <begin position="6"/>
        <end position="26"/>
    </location>
</feature>
<dbReference type="Proteomes" id="UP000245212">
    <property type="component" value="Unassembled WGS sequence"/>
</dbReference>
<proteinExistence type="predicted"/>
<accession>A0A2V1K3J7</accession>
<dbReference type="Pfam" id="PF00482">
    <property type="entry name" value="T2SSF"/>
    <property type="match status" value="1"/>
</dbReference>
<evidence type="ECO:0000259" key="7">
    <source>
        <dbReference type="Pfam" id="PF00482"/>
    </source>
</evidence>
<reference evidence="9" key="1">
    <citation type="submission" date="2018-05" db="EMBL/GenBank/DDBJ databases">
        <authorList>
            <person name="Li Y."/>
        </authorList>
    </citation>
    <scope>NUCLEOTIDE SEQUENCE [LARGE SCALE GENOMIC DNA]</scope>
    <source>
        <strain evidence="9">3d-2-2</strain>
    </source>
</reference>
<dbReference type="EMBL" id="QETA01000002">
    <property type="protein sequence ID" value="PWF24125.1"/>
    <property type="molecule type" value="Genomic_DNA"/>
</dbReference>
<organism evidence="8 9">
    <name type="scientific">Corticimicrobacter populi</name>
    <dbReference type="NCBI Taxonomy" id="2175229"/>
    <lineage>
        <taxon>Bacteria</taxon>
        <taxon>Pseudomonadati</taxon>
        <taxon>Pseudomonadota</taxon>
        <taxon>Betaproteobacteria</taxon>
        <taxon>Burkholderiales</taxon>
        <taxon>Alcaligenaceae</taxon>
        <taxon>Corticimicrobacter</taxon>
    </lineage>
</organism>
<dbReference type="GO" id="GO:0005886">
    <property type="term" value="C:plasma membrane"/>
    <property type="evidence" value="ECO:0007669"/>
    <property type="project" value="UniProtKB-SubCell"/>
</dbReference>
<dbReference type="PANTHER" id="PTHR35007">
    <property type="entry name" value="INTEGRAL MEMBRANE PROTEIN-RELATED"/>
    <property type="match status" value="1"/>
</dbReference>
<dbReference type="PANTHER" id="PTHR35007:SF2">
    <property type="entry name" value="PILUS ASSEMBLE PROTEIN"/>
    <property type="match status" value="1"/>
</dbReference>
<keyword evidence="2" id="KW-1003">Cell membrane</keyword>
<evidence type="ECO:0000313" key="8">
    <source>
        <dbReference type="EMBL" id="PWF24125.1"/>
    </source>
</evidence>
<gene>
    <name evidence="8" type="ORF">DD235_07425</name>
</gene>
<evidence type="ECO:0000256" key="3">
    <source>
        <dbReference type="ARBA" id="ARBA00022692"/>
    </source>
</evidence>
<evidence type="ECO:0000256" key="1">
    <source>
        <dbReference type="ARBA" id="ARBA00004651"/>
    </source>
</evidence>
<evidence type="ECO:0000256" key="4">
    <source>
        <dbReference type="ARBA" id="ARBA00022989"/>
    </source>
</evidence>
<keyword evidence="9" id="KW-1185">Reference proteome</keyword>
<dbReference type="InterPro" id="IPR018076">
    <property type="entry name" value="T2SS_GspF_dom"/>
</dbReference>
<evidence type="ECO:0000256" key="5">
    <source>
        <dbReference type="ARBA" id="ARBA00023136"/>
    </source>
</evidence>
<dbReference type="AlphaFoldDB" id="A0A2V1K3J7"/>
<feature type="domain" description="Type II secretion system protein GspF" evidence="7">
    <location>
        <begin position="173"/>
        <end position="299"/>
    </location>
</feature>
<comment type="caution">
    <text evidence="8">The sequence shown here is derived from an EMBL/GenBank/DDBJ whole genome shotgun (WGS) entry which is preliminary data.</text>
</comment>